<dbReference type="InterPro" id="IPR010998">
    <property type="entry name" value="Integrase_recombinase_N"/>
</dbReference>
<evidence type="ECO:0000256" key="1">
    <source>
        <dbReference type="ARBA" id="ARBA00008857"/>
    </source>
</evidence>
<evidence type="ECO:0000256" key="3">
    <source>
        <dbReference type="ARBA" id="ARBA00023125"/>
    </source>
</evidence>
<dbReference type="SUPFAM" id="SSF56349">
    <property type="entry name" value="DNA breaking-rejoining enzymes"/>
    <property type="match status" value="1"/>
</dbReference>
<accession>A0ABS5SEF4</accession>
<dbReference type="Gene3D" id="1.10.150.130">
    <property type="match status" value="1"/>
</dbReference>
<protein>
    <submittedName>
        <fullName evidence="8">Site-specific integrase</fullName>
    </submittedName>
</protein>
<gene>
    <name evidence="8" type="ORF">KI810_11860</name>
</gene>
<reference evidence="8 9" key="1">
    <citation type="submission" date="2021-05" db="EMBL/GenBank/DDBJ databases">
        <title>The draft genome of Geobacter luticola JCM 17780.</title>
        <authorList>
            <person name="Xu Z."/>
            <person name="Masuda Y."/>
            <person name="Itoh H."/>
            <person name="Senoo K."/>
        </authorList>
    </citation>
    <scope>NUCLEOTIDE SEQUENCE [LARGE SCALE GENOMIC DNA]</scope>
    <source>
        <strain evidence="8 9">JCM 17780</strain>
    </source>
</reference>
<dbReference type="PROSITE" id="PS51898">
    <property type="entry name" value="TYR_RECOMBINASE"/>
    <property type="match status" value="1"/>
</dbReference>
<dbReference type="PANTHER" id="PTHR30349:SF64">
    <property type="entry name" value="PROPHAGE INTEGRASE INTD-RELATED"/>
    <property type="match status" value="1"/>
</dbReference>
<dbReference type="InterPro" id="IPR013762">
    <property type="entry name" value="Integrase-like_cat_sf"/>
</dbReference>
<dbReference type="EMBL" id="JAHCVK010000005">
    <property type="protein sequence ID" value="MBT0653755.1"/>
    <property type="molecule type" value="Genomic_DNA"/>
</dbReference>
<evidence type="ECO:0000259" key="7">
    <source>
        <dbReference type="PROSITE" id="PS51900"/>
    </source>
</evidence>
<comment type="caution">
    <text evidence="8">The sequence shown here is derived from an EMBL/GenBank/DDBJ whole genome shotgun (WGS) entry which is preliminary data.</text>
</comment>
<evidence type="ECO:0000256" key="2">
    <source>
        <dbReference type="ARBA" id="ARBA00022908"/>
    </source>
</evidence>
<dbReference type="CDD" id="cd00796">
    <property type="entry name" value="INT_Rci_Hp1_C"/>
    <property type="match status" value="1"/>
</dbReference>
<dbReference type="PANTHER" id="PTHR30349">
    <property type="entry name" value="PHAGE INTEGRASE-RELATED"/>
    <property type="match status" value="1"/>
</dbReference>
<feature type="domain" description="Tyr recombinase" evidence="6">
    <location>
        <begin position="156"/>
        <end position="328"/>
    </location>
</feature>
<dbReference type="InterPro" id="IPR050090">
    <property type="entry name" value="Tyrosine_recombinase_XerCD"/>
</dbReference>
<dbReference type="InterPro" id="IPR002104">
    <property type="entry name" value="Integrase_catalytic"/>
</dbReference>
<dbReference type="PROSITE" id="PS51900">
    <property type="entry name" value="CB"/>
    <property type="match status" value="1"/>
</dbReference>
<sequence length="354" mass="41014">MVRESTHSTRLKDAEALLTTRRNEVLEGRTPMIRKIQNPTFAEMVEKYKEFVSGQKSYTWKKYMLRQLVKEFGNVKLNNFSVELLERFRSKLLREGLDSLSSRVVYGKKKPVRPATANRFFALISHVFTKAYEWELCTEEVLKRIRKVKLLRENNQRTEFLSLEESKELTEACDLTTDTKYLKPIITFALNSGCRKEEVLGLKWEHVDLRHGRITLTETKNGEKRMIPINSTLRETLQGIVRHISSPYVFCDAKGNRYNDIRKTFEKACKRIGRSGLHFHDLRHTYASQLVMLGVDLTTVSRLLGHKSLTMTLRYSHLAPNHLDDAVERLAVSMNGVTSQLVHNGQEKRVSLVS</sequence>
<comment type="similarity">
    <text evidence="1">Belongs to the 'phage' integrase family.</text>
</comment>
<feature type="domain" description="Core-binding (CB)" evidence="7">
    <location>
        <begin position="39"/>
        <end position="132"/>
    </location>
</feature>
<evidence type="ECO:0000313" key="9">
    <source>
        <dbReference type="Proteomes" id="UP000756860"/>
    </source>
</evidence>
<proteinExistence type="inferred from homology"/>
<evidence type="ECO:0000259" key="6">
    <source>
        <dbReference type="PROSITE" id="PS51898"/>
    </source>
</evidence>
<name>A0ABS5SEF4_9BACT</name>
<keyword evidence="9" id="KW-1185">Reference proteome</keyword>
<evidence type="ECO:0000256" key="4">
    <source>
        <dbReference type="ARBA" id="ARBA00023172"/>
    </source>
</evidence>
<keyword evidence="3 5" id="KW-0238">DNA-binding</keyword>
<keyword evidence="2" id="KW-0229">DNA integration</keyword>
<dbReference type="Gene3D" id="1.10.443.10">
    <property type="entry name" value="Intergrase catalytic core"/>
    <property type="match status" value="1"/>
</dbReference>
<dbReference type="InterPro" id="IPR044068">
    <property type="entry name" value="CB"/>
</dbReference>
<dbReference type="Proteomes" id="UP000756860">
    <property type="component" value="Unassembled WGS sequence"/>
</dbReference>
<organism evidence="8 9">
    <name type="scientific">Geomobilimonas luticola</name>
    <dbReference type="NCBI Taxonomy" id="1114878"/>
    <lineage>
        <taxon>Bacteria</taxon>
        <taxon>Pseudomonadati</taxon>
        <taxon>Thermodesulfobacteriota</taxon>
        <taxon>Desulfuromonadia</taxon>
        <taxon>Geobacterales</taxon>
        <taxon>Geobacteraceae</taxon>
        <taxon>Geomobilimonas</taxon>
    </lineage>
</organism>
<evidence type="ECO:0000256" key="5">
    <source>
        <dbReference type="PROSITE-ProRule" id="PRU01248"/>
    </source>
</evidence>
<keyword evidence="4" id="KW-0233">DNA recombination</keyword>
<dbReference type="InterPro" id="IPR011010">
    <property type="entry name" value="DNA_brk_join_enz"/>
</dbReference>
<evidence type="ECO:0000313" key="8">
    <source>
        <dbReference type="EMBL" id="MBT0653755.1"/>
    </source>
</evidence>
<dbReference type="Pfam" id="PF00589">
    <property type="entry name" value="Phage_integrase"/>
    <property type="match status" value="1"/>
</dbReference>